<feature type="domain" description="Capsule synthesis protein CapA" evidence="2">
    <location>
        <begin position="2"/>
        <end position="235"/>
    </location>
</feature>
<dbReference type="InterPro" id="IPR052169">
    <property type="entry name" value="CW_Biosynth-Accessory"/>
</dbReference>
<dbReference type="PANTHER" id="PTHR33393">
    <property type="entry name" value="POLYGLUTAMINE SYNTHESIS ACCESSORY PROTEIN RV0574C-RELATED"/>
    <property type="match status" value="1"/>
</dbReference>
<evidence type="ECO:0000259" key="2">
    <source>
        <dbReference type="SMART" id="SM00854"/>
    </source>
</evidence>
<organism evidence="3 4">
    <name type="scientific">Pukyongia salina</name>
    <dbReference type="NCBI Taxonomy" id="2094025"/>
    <lineage>
        <taxon>Bacteria</taxon>
        <taxon>Pseudomonadati</taxon>
        <taxon>Bacteroidota</taxon>
        <taxon>Flavobacteriia</taxon>
        <taxon>Flavobacteriales</taxon>
        <taxon>Flavobacteriaceae</taxon>
        <taxon>Pukyongia</taxon>
    </lineage>
</organism>
<dbReference type="RefSeq" id="WP_105217041.1">
    <property type="nucleotide sequence ID" value="NZ_CP027062.1"/>
</dbReference>
<reference evidence="3 4" key="1">
    <citation type="submission" date="2018-02" db="EMBL/GenBank/DDBJ databases">
        <title>Genomic analysis of the strain RR4-38 isolated from a seawater recirculating aquaculture system.</title>
        <authorList>
            <person name="Kim Y.-S."/>
            <person name="Jang Y.H."/>
            <person name="Kim K.-H."/>
        </authorList>
    </citation>
    <scope>NUCLEOTIDE SEQUENCE [LARGE SCALE GENOMIC DNA]</scope>
    <source>
        <strain evidence="3 4">RR4-38</strain>
    </source>
</reference>
<evidence type="ECO:0000313" key="3">
    <source>
        <dbReference type="EMBL" id="AVI51801.1"/>
    </source>
</evidence>
<dbReference type="AlphaFoldDB" id="A0A2S0HYQ0"/>
<sequence length="362" mass="41782">MKIALLGDIAFFGRFSLESNKHLHQYFEEVAKKLRSYDLVIGNLETPFAQPHHKSFGYKSAYIKSSPVNVELLKYLNISVVNLANNHIYDYGPDSYQFTKRILEDNGIKYFGIEKQELLFETDDNTISLNGYCCYSTNPLGIDSQNKKGINALSVPNITEKLTHNSAKGYFNIFSVHCGQEHVNYPNYDHIELARDLAKIGPYVFYGHHPHVLQGIEKIDESLIAYSLGNFCFDDVYTSKSKEPLIKQSQNNKESAILEITVEKNKLVEHDIIPITIGTSSLQIGDKQILNKIDQYSEMLKTEKELYIHNRNSLLGRYLASRKKLRNLNWYIQRLNHRSAGLILFARRNAKEYRKNISRYLK</sequence>
<evidence type="ECO:0000256" key="1">
    <source>
        <dbReference type="ARBA" id="ARBA00005662"/>
    </source>
</evidence>
<comment type="similarity">
    <text evidence="1">Belongs to the CapA family.</text>
</comment>
<dbReference type="EMBL" id="CP027062">
    <property type="protein sequence ID" value="AVI51801.1"/>
    <property type="molecule type" value="Genomic_DNA"/>
</dbReference>
<dbReference type="SUPFAM" id="SSF56300">
    <property type="entry name" value="Metallo-dependent phosphatases"/>
    <property type="match status" value="1"/>
</dbReference>
<dbReference type="CDD" id="cd07381">
    <property type="entry name" value="MPP_CapA"/>
    <property type="match status" value="1"/>
</dbReference>
<dbReference type="InterPro" id="IPR019079">
    <property type="entry name" value="Capsule_synth_CapA"/>
</dbReference>
<proteinExistence type="inferred from homology"/>
<dbReference type="InterPro" id="IPR029052">
    <property type="entry name" value="Metallo-depent_PP-like"/>
</dbReference>
<dbReference type="PANTHER" id="PTHR33393:SF11">
    <property type="entry name" value="POLYGLUTAMINE SYNTHESIS ACCESSORY PROTEIN RV0574C-RELATED"/>
    <property type="match status" value="1"/>
</dbReference>
<dbReference type="Pfam" id="PF09587">
    <property type="entry name" value="PGA_cap"/>
    <property type="match status" value="1"/>
</dbReference>
<dbReference type="SMART" id="SM00854">
    <property type="entry name" value="PGA_cap"/>
    <property type="match status" value="1"/>
</dbReference>
<dbReference type="Proteomes" id="UP000238442">
    <property type="component" value="Chromosome"/>
</dbReference>
<protein>
    <recommendedName>
        <fullName evidence="2">Capsule synthesis protein CapA domain-containing protein</fullName>
    </recommendedName>
</protein>
<accession>A0A2S0HYQ0</accession>
<dbReference type="KEGG" id="aue:C5O00_11735"/>
<gene>
    <name evidence="3" type="ORF">C5O00_11735</name>
</gene>
<dbReference type="OrthoDB" id="9810906at2"/>
<name>A0A2S0HYQ0_9FLAO</name>
<evidence type="ECO:0000313" key="4">
    <source>
        <dbReference type="Proteomes" id="UP000238442"/>
    </source>
</evidence>
<keyword evidence="4" id="KW-1185">Reference proteome</keyword>